<dbReference type="Gene3D" id="2.130.10.10">
    <property type="entry name" value="YVTN repeat-like/Quinoprotein amine dehydrogenase"/>
    <property type="match status" value="2"/>
</dbReference>
<comment type="caution">
    <text evidence="3">The sequence shown here is derived from an EMBL/GenBank/DDBJ whole genome shotgun (WGS) entry which is preliminary data.</text>
</comment>
<keyword evidence="1" id="KW-0853">WD repeat</keyword>
<dbReference type="PROSITE" id="PS50082">
    <property type="entry name" value="WD_REPEATS_2"/>
    <property type="match status" value="2"/>
</dbReference>
<sequence length="503" mass="56066">MSVNKLIASCGQEVKIHEWSNGKTVYNLSPSSGPNSFFKNISWSISGKKLLAIPTGSKPIIIKRTVTLKDTCFTLDIMNEIEPPEIGIFSKNSEEYVTFGSANGEVYVFDIYTNAVAKIFTCLPSPVVFMDYTPRDTFLAAGCKSGQIFLYNTNGDVCSSFFVPRSQSLSAMLFHPSRESYLAAASKEGVVAIWDVQTNTAKFVAKNHSKYITDLAISATEELLATVGLDRQVYIYDLRSKEIVFNKVFSSELSAVACSLAGEEFAIGTTRGRIFVVDKRQPDYTKGSISAQKSSIRSICFCNDLDEGHNTKLRESMSEPILTDNVSSDLQISNGDSDTKIPEIGEFTAADGKSMISRIPGGMDEQPNNAREWVEQLPDNVGDKHIPVLQVIEETYLNTMRQEIVKCSRDIVHNFMEEINAQFLKIRMGVSREFCRIEQNNNKRWQDFNITLLKLAGCEETAKEAENEQSEILTNDSQRTLGCKPESLYSPPKTKLSPYSLDN</sequence>
<accession>A0AAW1MHN3</accession>
<evidence type="ECO:0000256" key="2">
    <source>
        <dbReference type="SAM" id="MobiDB-lite"/>
    </source>
</evidence>
<feature type="compositionally biased region" description="Polar residues" evidence="2">
    <location>
        <begin position="470"/>
        <end position="480"/>
    </location>
</feature>
<evidence type="ECO:0000256" key="1">
    <source>
        <dbReference type="PROSITE-ProRule" id="PRU00221"/>
    </source>
</evidence>
<feature type="region of interest" description="Disordered" evidence="2">
    <location>
        <begin position="466"/>
        <end position="503"/>
    </location>
</feature>
<dbReference type="PANTHER" id="PTHR44414:SF1">
    <property type="entry name" value="PROTEIN NEDD1"/>
    <property type="match status" value="1"/>
</dbReference>
<dbReference type="InterPro" id="IPR015943">
    <property type="entry name" value="WD40/YVTN_repeat-like_dom_sf"/>
</dbReference>
<dbReference type="InterPro" id="IPR036322">
    <property type="entry name" value="WD40_repeat_dom_sf"/>
</dbReference>
<dbReference type="SMART" id="SM00320">
    <property type="entry name" value="WD40"/>
    <property type="match status" value="3"/>
</dbReference>
<dbReference type="GO" id="GO:0000278">
    <property type="term" value="P:mitotic cell cycle"/>
    <property type="evidence" value="ECO:0007669"/>
    <property type="project" value="TreeGrafter"/>
</dbReference>
<proteinExistence type="predicted"/>
<dbReference type="Pfam" id="PF00400">
    <property type="entry name" value="WD40"/>
    <property type="match status" value="1"/>
</dbReference>
<evidence type="ECO:0000313" key="3">
    <source>
        <dbReference type="EMBL" id="KAK9745890.1"/>
    </source>
</evidence>
<name>A0AAW1MHN3_POPJA</name>
<evidence type="ECO:0000313" key="4">
    <source>
        <dbReference type="Proteomes" id="UP001458880"/>
    </source>
</evidence>
<dbReference type="InterPro" id="IPR052818">
    <property type="entry name" value="NEDD1_Spindle_Assembly"/>
</dbReference>
<organism evidence="3 4">
    <name type="scientific">Popillia japonica</name>
    <name type="common">Japanese beetle</name>
    <dbReference type="NCBI Taxonomy" id="7064"/>
    <lineage>
        <taxon>Eukaryota</taxon>
        <taxon>Metazoa</taxon>
        <taxon>Ecdysozoa</taxon>
        <taxon>Arthropoda</taxon>
        <taxon>Hexapoda</taxon>
        <taxon>Insecta</taxon>
        <taxon>Pterygota</taxon>
        <taxon>Neoptera</taxon>
        <taxon>Endopterygota</taxon>
        <taxon>Coleoptera</taxon>
        <taxon>Polyphaga</taxon>
        <taxon>Scarabaeiformia</taxon>
        <taxon>Scarabaeidae</taxon>
        <taxon>Rutelinae</taxon>
        <taxon>Popillia</taxon>
    </lineage>
</organism>
<dbReference type="GO" id="GO:0007020">
    <property type="term" value="P:microtubule nucleation"/>
    <property type="evidence" value="ECO:0007669"/>
    <property type="project" value="TreeGrafter"/>
</dbReference>
<dbReference type="EMBL" id="JASPKY010000044">
    <property type="protein sequence ID" value="KAK9745890.1"/>
    <property type="molecule type" value="Genomic_DNA"/>
</dbReference>
<dbReference type="SUPFAM" id="SSF50978">
    <property type="entry name" value="WD40 repeat-like"/>
    <property type="match status" value="1"/>
</dbReference>
<dbReference type="GO" id="GO:0000922">
    <property type="term" value="C:spindle pole"/>
    <property type="evidence" value="ECO:0007669"/>
    <property type="project" value="TreeGrafter"/>
</dbReference>
<protein>
    <submittedName>
        <fullName evidence="3">Uncharacterized protein</fullName>
    </submittedName>
</protein>
<keyword evidence="4" id="KW-1185">Reference proteome</keyword>
<dbReference type="AlphaFoldDB" id="A0AAW1MHN3"/>
<dbReference type="PANTHER" id="PTHR44414">
    <property type="entry name" value="PROTEIN NEDD1"/>
    <property type="match status" value="1"/>
</dbReference>
<dbReference type="InterPro" id="IPR001680">
    <property type="entry name" value="WD40_rpt"/>
</dbReference>
<feature type="repeat" description="WD" evidence="1">
    <location>
        <begin position="162"/>
        <end position="204"/>
    </location>
</feature>
<dbReference type="GO" id="GO:0005737">
    <property type="term" value="C:cytoplasm"/>
    <property type="evidence" value="ECO:0007669"/>
    <property type="project" value="TreeGrafter"/>
</dbReference>
<gene>
    <name evidence="3" type="ORF">QE152_g6523</name>
</gene>
<dbReference type="GO" id="GO:0043015">
    <property type="term" value="F:gamma-tubulin binding"/>
    <property type="evidence" value="ECO:0007669"/>
    <property type="project" value="TreeGrafter"/>
</dbReference>
<feature type="repeat" description="WD" evidence="1">
    <location>
        <begin position="205"/>
        <end position="246"/>
    </location>
</feature>
<reference evidence="3 4" key="1">
    <citation type="journal article" date="2024" name="BMC Genomics">
        <title>De novo assembly and annotation of Popillia japonica's genome with initial clues to its potential as an invasive pest.</title>
        <authorList>
            <person name="Cucini C."/>
            <person name="Boschi S."/>
            <person name="Funari R."/>
            <person name="Cardaioli E."/>
            <person name="Iannotti N."/>
            <person name="Marturano G."/>
            <person name="Paoli F."/>
            <person name="Bruttini M."/>
            <person name="Carapelli A."/>
            <person name="Frati F."/>
            <person name="Nardi F."/>
        </authorList>
    </citation>
    <scope>NUCLEOTIDE SEQUENCE [LARGE SCALE GENOMIC DNA]</scope>
    <source>
        <strain evidence="3">DMR45628</strain>
    </source>
</reference>
<dbReference type="GO" id="GO:0005814">
    <property type="term" value="C:centriole"/>
    <property type="evidence" value="ECO:0007669"/>
    <property type="project" value="TreeGrafter"/>
</dbReference>
<dbReference type="GO" id="GO:0036064">
    <property type="term" value="C:ciliary basal body"/>
    <property type="evidence" value="ECO:0007669"/>
    <property type="project" value="TreeGrafter"/>
</dbReference>
<dbReference type="GO" id="GO:0005813">
    <property type="term" value="C:centrosome"/>
    <property type="evidence" value="ECO:0007669"/>
    <property type="project" value="TreeGrafter"/>
</dbReference>
<dbReference type="Proteomes" id="UP001458880">
    <property type="component" value="Unassembled WGS sequence"/>
</dbReference>